<feature type="domain" description="Aminopeptidase N-like N-terminal" evidence="2">
    <location>
        <begin position="104"/>
        <end position="201"/>
    </location>
</feature>
<keyword evidence="1" id="KW-0812">Transmembrane</keyword>
<evidence type="ECO:0000313" key="3">
    <source>
        <dbReference type="EMBL" id="PAV75253.1"/>
    </source>
</evidence>
<keyword evidence="4" id="KW-1185">Reference proteome</keyword>
<comment type="caution">
    <text evidence="3">The sequence shown here is derived from an EMBL/GenBank/DDBJ whole genome shotgun (WGS) entry which is preliminary data.</text>
</comment>
<evidence type="ECO:0000313" key="4">
    <source>
        <dbReference type="Proteomes" id="UP000218231"/>
    </source>
</evidence>
<protein>
    <recommendedName>
        <fullName evidence="2">Aminopeptidase N-like N-terminal domain-containing protein</fullName>
    </recommendedName>
</protein>
<sequence>MGSPGPKPRNLAGPMGCTKRSAFISTVILVVAVLLTVLITYHFTKSAVQVCILGRHFEETRSLKLKMSILQAEYEDVHPLKAEEQKSGEIITAEELRLPNNIEPIHYNLTMKTYLPGYEVAPPATKNLTFEAQVIMTFKVAQTSRKIVVNFANLNIVHDECRVVVNNKPVKISRIEEIPKLEKLDFNLDESIEKDTMGELKARL</sequence>
<dbReference type="AlphaFoldDB" id="A0A2A2KN43"/>
<keyword evidence="1" id="KW-1133">Transmembrane helix</keyword>
<reference evidence="3 4" key="1">
    <citation type="journal article" date="2017" name="Curr. Biol.">
        <title>Genome architecture and evolution of a unichromosomal asexual nematode.</title>
        <authorList>
            <person name="Fradin H."/>
            <person name="Zegar C."/>
            <person name="Gutwein M."/>
            <person name="Lucas J."/>
            <person name="Kovtun M."/>
            <person name="Corcoran D."/>
            <person name="Baugh L.R."/>
            <person name="Kiontke K."/>
            <person name="Gunsalus K."/>
            <person name="Fitch D.H."/>
            <person name="Piano F."/>
        </authorList>
    </citation>
    <scope>NUCLEOTIDE SEQUENCE [LARGE SCALE GENOMIC DNA]</scope>
    <source>
        <strain evidence="3">PF1309</strain>
    </source>
</reference>
<dbReference type="OrthoDB" id="5834318at2759"/>
<dbReference type="Gene3D" id="2.60.40.1730">
    <property type="entry name" value="tricorn interacting facor f3 domain"/>
    <property type="match status" value="1"/>
</dbReference>
<dbReference type="InterPro" id="IPR045357">
    <property type="entry name" value="Aminopeptidase_N-like_N"/>
</dbReference>
<feature type="transmembrane region" description="Helical" evidence="1">
    <location>
        <begin position="21"/>
        <end position="43"/>
    </location>
</feature>
<dbReference type="STRING" id="2018661.A0A2A2KN43"/>
<evidence type="ECO:0000256" key="1">
    <source>
        <dbReference type="SAM" id="Phobius"/>
    </source>
</evidence>
<keyword evidence="1" id="KW-0472">Membrane</keyword>
<dbReference type="Proteomes" id="UP000218231">
    <property type="component" value="Unassembled WGS sequence"/>
</dbReference>
<dbReference type="Pfam" id="PF17900">
    <property type="entry name" value="Peptidase_M1_N"/>
    <property type="match status" value="1"/>
</dbReference>
<accession>A0A2A2KN43</accession>
<organism evidence="3 4">
    <name type="scientific">Diploscapter pachys</name>
    <dbReference type="NCBI Taxonomy" id="2018661"/>
    <lineage>
        <taxon>Eukaryota</taxon>
        <taxon>Metazoa</taxon>
        <taxon>Ecdysozoa</taxon>
        <taxon>Nematoda</taxon>
        <taxon>Chromadorea</taxon>
        <taxon>Rhabditida</taxon>
        <taxon>Rhabditina</taxon>
        <taxon>Rhabditomorpha</taxon>
        <taxon>Rhabditoidea</taxon>
        <taxon>Rhabditidae</taxon>
        <taxon>Diploscapter</taxon>
    </lineage>
</organism>
<dbReference type="EMBL" id="LIAE01008141">
    <property type="protein sequence ID" value="PAV75253.1"/>
    <property type="molecule type" value="Genomic_DNA"/>
</dbReference>
<evidence type="ECO:0000259" key="2">
    <source>
        <dbReference type="Pfam" id="PF17900"/>
    </source>
</evidence>
<name>A0A2A2KN43_9BILA</name>
<dbReference type="InterPro" id="IPR042097">
    <property type="entry name" value="Aminopeptidase_N-like_N_sf"/>
</dbReference>
<dbReference type="SUPFAM" id="SSF63737">
    <property type="entry name" value="Leukotriene A4 hydrolase N-terminal domain"/>
    <property type="match status" value="1"/>
</dbReference>
<proteinExistence type="predicted"/>
<gene>
    <name evidence="3" type="ORF">WR25_17694</name>
</gene>